<proteinExistence type="predicted"/>
<sequence length="54" mass="6224">MTTIVPLYVSDGRVNGVVIYAMDETDQQEMAILNYRHNLQEIEPKEQMPWIVSG</sequence>
<reference evidence="2" key="1">
    <citation type="submission" date="2018-12" db="EMBL/GenBank/DDBJ databases">
        <title>Tengunoibacter tsumagoiensis gen. nov., sp. nov., Dictyobacter kobayashii sp. nov., D. alpinus sp. nov., and D. joshuensis sp. nov. and description of Dictyobacteraceae fam. nov. within the order Ktedonobacterales isolated from Tengu-no-mugimeshi.</title>
        <authorList>
            <person name="Wang C.M."/>
            <person name="Zheng Y."/>
            <person name="Sakai Y."/>
            <person name="Toyoda A."/>
            <person name="Minakuchi Y."/>
            <person name="Abe K."/>
            <person name="Yokota A."/>
            <person name="Yabe S."/>
        </authorList>
    </citation>
    <scope>NUCLEOTIDE SEQUENCE [LARGE SCALE GENOMIC DNA]</scope>
    <source>
        <strain evidence="2">Uno16</strain>
    </source>
</reference>
<keyword evidence="2" id="KW-1185">Reference proteome</keyword>
<comment type="caution">
    <text evidence="1">The sequence shown here is derived from an EMBL/GenBank/DDBJ whole genome shotgun (WGS) entry which is preliminary data.</text>
</comment>
<evidence type="ECO:0000313" key="1">
    <source>
        <dbReference type="EMBL" id="GCE31827.1"/>
    </source>
</evidence>
<evidence type="ECO:0000313" key="2">
    <source>
        <dbReference type="Proteomes" id="UP000287171"/>
    </source>
</evidence>
<dbReference type="AlphaFoldDB" id="A0A402BKD9"/>
<name>A0A402BKD9_9CHLR</name>
<gene>
    <name evidence="1" type="ORF">KDA_73110</name>
</gene>
<dbReference type="EMBL" id="BIFT01000002">
    <property type="protein sequence ID" value="GCE31827.1"/>
    <property type="molecule type" value="Genomic_DNA"/>
</dbReference>
<organism evidence="1 2">
    <name type="scientific">Dictyobacter alpinus</name>
    <dbReference type="NCBI Taxonomy" id="2014873"/>
    <lineage>
        <taxon>Bacteria</taxon>
        <taxon>Bacillati</taxon>
        <taxon>Chloroflexota</taxon>
        <taxon>Ktedonobacteria</taxon>
        <taxon>Ktedonobacterales</taxon>
        <taxon>Dictyobacteraceae</taxon>
        <taxon>Dictyobacter</taxon>
    </lineage>
</organism>
<dbReference type="Proteomes" id="UP000287171">
    <property type="component" value="Unassembled WGS sequence"/>
</dbReference>
<protein>
    <submittedName>
        <fullName evidence="1">Uncharacterized protein</fullName>
    </submittedName>
</protein>
<accession>A0A402BKD9</accession>
<dbReference type="RefSeq" id="WP_161982694.1">
    <property type="nucleotide sequence ID" value="NZ_BIFT01000002.1"/>
</dbReference>